<reference evidence="4 5" key="1">
    <citation type="submission" date="2016-09" db="EMBL/GenBank/DDBJ databases">
        <title>Pseudonocardia autotrophica DSM535, a candidate organism with high potential of specific P450 cytochromes.</title>
        <authorList>
            <person name="Grumaz C."/>
            <person name="Vainshtein Y."/>
            <person name="Kirstahler P."/>
            <person name="Sohn K."/>
        </authorList>
    </citation>
    <scope>NUCLEOTIDE SEQUENCE [LARGE SCALE GENOMIC DNA]</scope>
    <source>
        <strain evidence="4 5">DSM 535</strain>
    </source>
</reference>
<keyword evidence="2" id="KW-1133">Transmembrane helix</keyword>
<feature type="compositionally biased region" description="Acidic residues" evidence="1">
    <location>
        <begin position="403"/>
        <end position="414"/>
    </location>
</feature>
<keyword evidence="5" id="KW-1185">Reference proteome</keyword>
<evidence type="ECO:0000256" key="1">
    <source>
        <dbReference type="SAM" id="MobiDB-lite"/>
    </source>
</evidence>
<evidence type="ECO:0000259" key="3">
    <source>
        <dbReference type="Pfam" id="PF13628"/>
    </source>
</evidence>
<dbReference type="Proteomes" id="UP000194360">
    <property type="component" value="Unassembled WGS sequence"/>
</dbReference>
<dbReference type="EMBL" id="MIGB01000006">
    <property type="protein sequence ID" value="OSY42081.1"/>
    <property type="molecule type" value="Genomic_DNA"/>
</dbReference>
<feature type="region of interest" description="Disordered" evidence="1">
    <location>
        <begin position="254"/>
        <end position="470"/>
    </location>
</feature>
<keyword evidence="2" id="KW-0472">Membrane</keyword>
<dbReference type="STRING" id="2074.BG845_01577"/>
<dbReference type="RefSeq" id="WP_085911877.1">
    <property type="nucleotide sequence ID" value="NZ_AP018920.1"/>
</dbReference>
<evidence type="ECO:0000313" key="4">
    <source>
        <dbReference type="EMBL" id="OSY42081.1"/>
    </source>
</evidence>
<organism evidence="4 5">
    <name type="scientific">Pseudonocardia autotrophica</name>
    <name type="common">Amycolata autotrophica</name>
    <name type="synonym">Nocardia autotrophica</name>
    <dbReference type="NCBI Taxonomy" id="2074"/>
    <lineage>
        <taxon>Bacteria</taxon>
        <taxon>Bacillati</taxon>
        <taxon>Actinomycetota</taxon>
        <taxon>Actinomycetes</taxon>
        <taxon>Pseudonocardiales</taxon>
        <taxon>Pseudonocardiaceae</taxon>
        <taxon>Pseudonocardia</taxon>
    </lineage>
</organism>
<name>A0A1Y2N4I1_PSEAH</name>
<feature type="compositionally biased region" description="Basic and acidic residues" evidence="1">
    <location>
        <begin position="428"/>
        <end position="448"/>
    </location>
</feature>
<comment type="caution">
    <text evidence="4">The sequence shown here is derived from an EMBL/GenBank/DDBJ whole genome shotgun (WGS) entry which is preliminary data.</text>
</comment>
<gene>
    <name evidence="4" type="ORF">BG845_01577</name>
</gene>
<accession>A0A1Y2N4I1</accession>
<evidence type="ECO:0000256" key="2">
    <source>
        <dbReference type="SAM" id="Phobius"/>
    </source>
</evidence>
<keyword evidence="2" id="KW-0812">Transmembrane</keyword>
<evidence type="ECO:0000313" key="5">
    <source>
        <dbReference type="Proteomes" id="UP000194360"/>
    </source>
</evidence>
<dbReference type="InterPro" id="IPR025419">
    <property type="entry name" value="DUF4142"/>
</dbReference>
<sequence>MSRRIPGPLRWSILVALAGVVVVAVAQSWVAAAPFAAAQGWTQTQWGPLGPADRDLLEKVRLAGLWEAPTGQQGEQQASSPAVREVARKLGVEHHDLDAEVRTVAEQLGVALPSRPNDQQIGWMNDLTARTGTDYDRQFVQVLRAAHGSVLPVITEVRVGTRNELMRQFATEADTYVTRHIGYLESTGLVDYDALPAPPLPDSARTASDLVVPGLVVGVALLAAGGLLMTLYRRGRPAGASALAEVSRLLPAGAGIPRPRRARDDGAAPARAALAVGPPDPWDELARAPQVRPRTDDGPAHAARPDDTVTGLLEPDPYRTVGRQDTNPELLAGDPDGYPVGSSAGSRYGPDGYAPDPLAEDPDGSPPGPSAGSRYGPDDHAADLFAPDPYDPEAQDARYPDAYDTDPPDTDPPDPDPLRTGASGAHPLDPDQDAHPSGPDARERDHAFGRRGSRSTGSHRDRTSPRSRHR</sequence>
<dbReference type="Pfam" id="PF13628">
    <property type="entry name" value="DUF4142"/>
    <property type="match status" value="1"/>
</dbReference>
<feature type="transmembrane region" description="Helical" evidence="2">
    <location>
        <begin position="210"/>
        <end position="232"/>
    </location>
</feature>
<protein>
    <recommendedName>
        <fullName evidence="3">DUF4142 domain-containing protein</fullName>
    </recommendedName>
</protein>
<feature type="compositionally biased region" description="Basic and acidic residues" evidence="1">
    <location>
        <begin position="293"/>
        <end position="307"/>
    </location>
</feature>
<feature type="domain" description="DUF4142" evidence="3">
    <location>
        <begin position="52"/>
        <end position="181"/>
    </location>
</feature>
<feature type="compositionally biased region" description="Low complexity" evidence="1">
    <location>
        <begin position="267"/>
        <end position="277"/>
    </location>
</feature>
<dbReference type="AlphaFoldDB" id="A0A1Y2N4I1"/>
<proteinExistence type="predicted"/>